<comment type="subcellular location">
    <subcellularLocation>
        <location evidence="1">Endoplasmic reticulum membrane</location>
    </subcellularLocation>
</comment>
<evidence type="ECO:0000256" key="3">
    <source>
        <dbReference type="ARBA" id="ARBA00022692"/>
    </source>
</evidence>
<dbReference type="PANTHER" id="PTHR13466">
    <property type="entry name" value="TEX2 PROTEIN-RELATED"/>
    <property type="match status" value="1"/>
</dbReference>
<evidence type="ECO:0000256" key="10">
    <source>
        <dbReference type="SAM" id="Phobius"/>
    </source>
</evidence>
<evidence type="ECO:0000256" key="9">
    <source>
        <dbReference type="SAM" id="MobiDB-lite"/>
    </source>
</evidence>
<feature type="region of interest" description="Disordered" evidence="9">
    <location>
        <begin position="205"/>
        <end position="252"/>
    </location>
</feature>
<evidence type="ECO:0000256" key="8">
    <source>
        <dbReference type="ARBA" id="ARBA00023136"/>
    </source>
</evidence>
<sequence length="661" mass="72531">MLDTFVLFVYGWIAGAIALPLCYLYGLENLMWLVQYSNKILLSLYVRLSGCDIALTRLRRANYHESALSYTSMSTLDTVELAAPLPEETGVSSVLHTTVCRISYPRAGKVVGAVYDCRLVLNDRHLLVYQVQNSEGVGSHERVITVERLHGRVRIDRIVVQPSFVPHSGRHGAKARALHGHVLHIRACDDGPLFEGDRDVLEDSMSEPFRSSLSGGSASRSRGKHPKGSVVSTSAVMGSTVSPGSVDSDTDRVSDATHTFVVKFYYLWEQERWQTLLGAPQEVAHWRAYLRTVTTPDSFNLLLTRLMRQNMRMTALTNFIGMKLQKNFDELSLNKFPRELGGRILLDDFLIGEEVPIFSNVSSPKLVANGEMVFDFDVLYRGGATLCLRLNLTYRGFRIPHVVLSIKIMHLSARVRVSVGPPPSKVFWLGGLSPPDLRVEMHQGVQSGRGLLHRILTSLPDLSFIATNLIKLYLLHDMGLPALDDFPLPSIEKTPPSSPQGARRKMWDIGFNRHNAAAHSHGHAKATPVRPDSVAVAAAVAEGAAANDLEDKTRAVSARFGCTTPSATGVNALSSDVLDLPQIVRGDENSTSDVNTAITATPALVRGGNCTDSVALTPPSSLPPNSEDGRRLRLKSKARELMRKAVKRATGMPDIAASFFL</sequence>
<feature type="compositionally biased region" description="Polar residues" evidence="9">
    <location>
        <begin position="230"/>
        <end position="247"/>
    </location>
</feature>
<dbReference type="CDD" id="cd21675">
    <property type="entry name" value="SMP_TEX2"/>
    <property type="match status" value="1"/>
</dbReference>
<dbReference type="RefSeq" id="XP_029240903.1">
    <property type="nucleotide sequence ID" value="XM_029379280.1"/>
</dbReference>
<evidence type="ECO:0000256" key="1">
    <source>
        <dbReference type="ARBA" id="ARBA00004586"/>
    </source>
</evidence>
<organism evidence="12 13">
    <name type="scientific">Trypanosoma rangeli</name>
    <dbReference type="NCBI Taxonomy" id="5698"/>
    <lineage>
        <taxon>Eukaryota</taxon>
        <taxon>Discoba</taxon>
        <taxon>Euglenozoa</taxon>
        <taxon>Kinetoplastea</taxon>
        <taxon>Metakinetoplastina</taxon>
        <taxon>Trypanosomatida</taxon>
        <taxon>Trypanosomatidae</taxon>
        <taxon>Trypanosoma</taxon>
        <taxon>Herpetosoma</taxon>
    </lineage>
</organism>
<gene>
    <name evidence="12" type="ORF">TraAM80_02272</name>
</gene>
<keyword evidence="7" id="KW-0446">Lipid-binding</keyword>
<dbReference type="OMA" id="ANYHESA"/>
<comment type="caution">
    <text evidence="12">The sequence shown here is derived from an EMBL/GenBank/DDBJ whole genome shotgun (WGS) entry which is preliminary data.</text>
</comment>
<dbReference type="GO" id="GO:0005789">
    <property type="term" value="C:endoplasmic reticulum membrane"/>
    <property type="evidence" value="ECO:0007669"/>
    <property type="project" value="UniProtKB-SubCell"/>
</dbReference>
<evidence type="ECO:0000313" key="13">
    <source>
        <dbReference type="Proteomes" id="UP000283634"/>
    </source>
</evidence>
<keyword evidence="8 10" id="KW-0472">Membrane</keyword>
<dbReference type="EMBL" id="MKGL01000050">
    <property type="protein sequence ID" value="RNF09322.1"/>
    <property type="molecule type" value="Genomic_DNA"/>
</dbReference>
<keyword evidence="6" id="KW-0445">Lipid transport</keyword>
<dbReference type="OrthoDB" id="26740at2759"/>
<dbReference type="PANTHER" id="PTHR13466:SF0">
    <property type="entry name" value="SMP-LTD DOMAIN-CONTAINING PROTEIN"/>
    <property type="match status" value="1"/>
</dbReference>
<evidence type="ECO:0000256" key="4">
    <source>
        <dbReference type="ARBA" id="ARBA00022824"/>
    </source>
</evidence>
<dbReference type="GO" id="GO:0008289">
    <property type="term" value="F:lipid binding"/>
    <property type="evidence" value="ECO:0007669"/>
    <property type="project" value="UniProtKB-KW"/>
</dbReference>
<proteinExistence type="predicted"/>
<feature type="domain" description="SMP-LTD" evidence="11">
    <location>
        <begin position="279"/>
        <end position="489"/>
    </location>
</feature>
<evidence type="ECO:0000259" key="11">
    <source>
        <dbReference type="PROSITE" id="PS51847"/>
    </source>
</evidence>
<evidence type="ECO:0000313" key="12">
    <source>
        <dbReference type="EMBL" id="RNF09322.1"/>
    </source>
</evidence>
<dbReference type="Proteomes" id="UP000283634">
    <property type="component" value="Unassembled WGS sequence"/>
</dbReference>
<keyword evidence="13" id="KW-1185">Reference proteome</keyword>
<evidence type="ECO:0000256" key="7">
    <source>
        <dbReference type="ARBA" id="ARBA00023121"/>
    </source>
</evidence>
<dbReference type="GeneID" id="40326205"/>
<keyword evidence="5 10" id="KW-1133">Transmembrane helix</keyword>
<evidence type="ECO:0000256" key="6">
    <source>
        <dbReference type="ARBA" id="ARBA00023055"/>
    </source>
</evidence>
<name>A0A3R7MWY6_TRYRA</name>
<evidence type="ECO:0000256" key="5">
    <source>
        <dbReference type="ARBA" id="ARBA00022989"/>
    </source>
</evidence>
<accession>A0A3R7MWY6</accession>
<feature type="transmembrane region" description="Helical" evidence="10">
    <location>
        <begin position="6"/>
        <end position="27"/>
    </location>
</feature>
<feature type="compositionally biased region" description="Low complexity" evidence="9">
    <location>
        <begin position="210"/>
        <end position="220"/>
    </location>
</feature>
<protein>
    <recommendedName>
        <fullName evidence="11">SMP-LTD domain-containing protein</fullName>
    </recommendedName>
</protein>
<dbReference type="GO" id="GO:0006869">
    <property type="term" value="P:lipid transport"/>
    <property type="evidence" value="ECO:0007669"/>
    <property type="project" value="UniProtKB-KW"/>
</dbReference>
<keyword evidence="3 10" id="KW-0812">Transmembrane</keyword>
<keyword evidence="4" id="KW-0256">Endoplasmic reticulum</keyword>
<evidence type="ECO:0000256" key="2">
    <source>
        <dbReference type="ARBA" id="ARBA00022448"/>
    </source>
</evidence>
<dbReference type="InterPro" id="IPR031468">
    <property type="entry name" value="SMP_LBD"/>
</dbReference>
<keyword evidence="2" id="KW-0813">Transport</keyword>
<dbReference type="VEuPathDB" id="TriTrypDB:TRSC58_05253"/>
<dbReference type="PROSITE" id="PS51847">
    <property type="entry name" value="SMP"/>
    <property type="match status" value="1"/>
</dbReference>
<reference evidence="12 13" key="1">
    <citation type="journal article" date="2018" name="BMC Genomics">
        <title>Genomic comparison of Trypanosoma conorhini and Trypanosoma rangeli to Trypanosoma cruzi strains of high and low virulence.</title>
        <authorList>
            <person name="Bradwell K.R."/>
            <person name="Koparde V.N."/>
            <person name="Matveyev A.V."/>
            <person name="Serrano M.G."/>
            <person name="Alves J.M."/>
            <person name="Parikh H."/>
            <person name="Huang B."/>
            <person name="Lee V."/>
            <person name="Espinosa-Alvarez O."/>
            <person name="Ortiz P.A."/>
            <person name="Costa-Martins A.G."/>
            <person name="Teixeira M.M."/>
            <person name="Buck G.A."/>
        </authorList>
    </citation>
    <scope>NUCLEOTIDE SEQUENCE [LARGE SCALE GENOMIC DNA]</scope>
    <source>
        <strain evidence="12 13">AM80</strain>
    </source>
</reference>
<dbReference type="AlphaFoldDB" id="A0A3R7MWY6"/>